<sequence>MKQQVLLDLPQGAGASLAFARHETFHPRYGWLKKGFEAAKKDPQIFLREDAPVRLGVGKNMVRSIRYWCEAFKLTEGDRPTDFGHKLLGQWDPYLEDPASLWLLHWHLLRPPCVATAWWVAFNQFRQVEFTAEDLLRALEDYCAQMGKRVATGSLHKDLTCLLRMYGAQSGKAKAGPTEDSLDCPFAELGLIRAEEKGYRFGTGLKVNLPPEVVVAACLQFVAGGPDEELKGGGTVSLSRLLYEVNSPGLVFKLSESALSEAIERVAAPKARWREQKRAEIRLSESAGLIQMSFVGSPEVLAENLLDSYYASSLGA</sequence>
<dbReference type="EMBL" id="JAFIRA010000031">
    <property type="protein sequence ID" value="MCJ2543577.1"/>
    <property type="molecule type" value="Genomic_DNA"/>
</dbReference>
<gene>
    <name evidence="2" type="ORF">JX360_11780</name>
</gene>
<dbReference type="Pfam" id="PF13182">
    <property type="entry name" value="DUF4007"/>
    <property type="match status" value="1"/>
</dbReference>
<keyword evidence="3" id="KW-1185">Reference proteome</keyword>
<comment type="caution">
    <text evidence="2">The sequence shown here is derived from an EMBL/GenBank/DDBJ whole genome shotgun (WGS) entry which is preliminary data.</text>
</comment>
<accession>A0ABT0CCQ9</accession>
<evidence type="ECO:0000313" key="3">
    <source>
        <dbReference type="Proteomes" id="UP000830835"/>
    </source>
</evidence>
<dbReference type="RefSeq" id="WP_244351092.1">
    <property type="nucleotide sequence ID" value="NZ_JAFIRA010000031.1"/>
</dbReference>
<dbReference type="Proteomes" id="UP000830835">
    <property type="component" value="Unassembled WGS sequence"/>
</dbReference>
<organism evidence="2 3">
    <name type="scientific">Thermostichus vulcanus str. 'Rupite'</name>
    <dbReference type="NCBI Taxonomy" id="2813851"/>
    <lineage>
        <taxon>Bacteria</taxon>
        <taxon>Bacillati</taxon>
        <taxon>Cyanobacteriota</taxon>
        <taxon>Cyanophyceae</taxon>
        <taxon>Thermostichales</taxon>
        <taxon>Thermostichaceae</taxon>
        <taxon>Thermostichus</taxon>
    </lineage>
</organism>
<dbReference type="InterPro" id="IPR025248">
    <property type="entry name" value="DUF4007"/>
</dbReference>
<evidence type="ECO:0000313" key="2">
    <source>
        <dbReference type="EMBL" id="MCJ2543577.1"/>
    </source>
</evidence>
<proteinExistence type="predicted"/>
<protein>
    <submittedName>
        <fullName evidence="2">DUF4007 family protein</fullName>
    </submittedName>
</protein>
<evidence type="ECO:0000259" key="1">
    <source>
        <dbReference type="Pfam" id="PF13182"/>
    </source>
</evidence>
<name>A0ABT0CCQ9_THEVL</name>
<reference evidence="2" key="1">
    <citation type="submission" date="2021-02" db="EMBL/GenBank/DDBJ databases">
        <title>The CRISPR/cas machinery reduction and long-range gene transfer in the hot spring cyanobacterium Synechococcus.</title>
        <authorList>
            <person name="Dvorak P."/>
            <person name="Jahodarova E."/>
            <person name="Hasler P."/>
            <person name="Poulickova A."/>
        </authorList>
    </citation>
    <scope>NUCLEOTIDE SEQUENCE</scope>
    <source>
        <strain evidence="2">Rupite</strain>
    </source>
</reference>
<feature type="domain" description="DUF4007" evidence="1">
    <location>
        <begin position="19"/>
        <end position="310"/>
    </location>
</feature>